<dbReference type="Pfam" id="PF13185">
    <property type="entry name" value="GAF_2"/>
    <property type="match status" value="1"/>
</dbReference>
<evidence type="ECO:0000313" key="4">
    <source>
        <dbReference type="Proteomes" id="UP000204551"/>
    </source>
</evidence>
<dbReference type="eggNOG" id="COG2203">
    <property type="taxonomic scope" value="Bacteria"/>
</dbReference>
<dbReference type="KEGG" id="aalg:AREALGSMS7_03844"/>
<organism evidence="2 4">
    <name type="scientific">Arenibacter algicola</name>
    <dbReference type="NCBI Taxonomy" id="616991"/>
    <lineage>
        <taxon>Bacteria</taxon>
        <taxon>Pseudomonadati</taxon>
        <taxon>Bacteroidota</taxon>
        <taxon>Flavobacteriia</taxon>
        <taxon>Flavobacteriales</taxon>
        <taxon>Flavobacteriaceae</taxon>
        <taxon>Arenibacter</taxon>
    </lineage>
</organism>
<dbReference type="InterPro" id="IPR029016">
    <property type="entry name" value="GAF-like_dom_sf"/>
</dbReference>
<reference evidence="3 5" key="2">
    <citation type="submission" date="2019-06" db="EMBL/GenBank/DDBJ databases">
        <title>A large-scale integrated study on North Sea by COGITO (Coastal Microbe Genomic &amp; Taxonomic Observatory).</title>
        <authorList>
            <person name="Teeling H."/>
        </authorList>
    </citation>
    <scope>NUCLEOTIDE SEQUENCE [LARGE SCALE GENOMIC DNA]</scope>
    <source>
        <strain evidence="3 5">MAR_2009_79</strain>
    </source>
</reference>
<evidence type="ECO:0000313" key="2">
    <source>
        <dbReference type="EMBL" id="ASO07253.1"/>
    </source>
</evidence>
<evidence type="ECO:0000313" key="3">
    <source>
        <dbReference type="EMBL" id="TQO36904.1"/>
    </source>
</evidence>
<dbReference type="AlphaFoldDB" id="A0A221V160"/>
<proteinExistence type="predicted"/>
<dbReference type="EMBL" id="VHIF01000001">
    <property type="protein sequence ID" value="TQO36904.1"/>
    <property type="molecule type" value="Genomic_DNA"/>
</dbReference>
<dbReference type="Gene3D" id="3.30.450.40">
    <property type="match status" value="1"/>
</dbReference>
<dbReference type="EMBL" id="CP022515">
    <property type="protein sequence ID" value="ASO07253.1"/>
    <property type="molecule type" value="Genomic_DNA"/>
</dbReference>
<keyword evidence="5" id="KW-1185">Reference proteome</keyword>
<gene>
    <name evidence="2" type="ORF">AREALGSMS7_03844</name>
    <name evidence="3" type="ORF">GQ41_1491</name>
</gene>
<evidence type="ECO:0000313" key="5">
    <source>
        <dbReference type="Proteomes" id="UP000315363"/>
    </source>
</evidence>
<feature type="domain" description="GAF" evidence="1">
    <location>
        <begin position="24"/>
        <end position="152"/>
    </location>
</feature>
<dbReference type="RefSeq" id="WP_031443818.1">
    <property type="nucleotide sequence ID" value="NZ_CP022515.1"/>
</dbReference>
<name>A0A221V160_9FLAO</name>
<dbReference type="Proteomes" id="UP000204551">
    <property type="component" value="Chromosome"/>
</dbReference>
<dbReference type="STRING" id="616991.GCA_000733925_02094"/>
<accession>A0A221V160</accession>
<reference evidence="2 4" key="1">
    <citation type="submission" date="2017-07" db="EMBL/GenBank/DDBJ databases">
        <title>Genome Sequence of Arenibacter algicola Strain SMS7 Isolated from a culture of the Diatom Skeletonema marinoi.</title>
        <authorList>
            <person name="Topel M."/>
            <person name="Pinder M.I.M."/>
            <person name="Johansson O.N."/>
            <person name="Kourtchenko O."/>
            <person name="Godhe A."/>
            <person name="Clarke A.K."/>
        </authorList>
    </citation>
    <scope>NUCLEOTIDE SEQUENCE [LARGE SCALE GENOMIC DNA]</scope>
    <source>
        <strain evidence="2 4">SMS7</strain>
    </source>
</reference>
<dbReference type="Proteomes" id="UP000315363">
    <property type="component" value="Unassembled WGS sequence"/>
</dbReference>
<dbReference type="InterPro" id="IPR003018">
    <property type="entry name" value="GAF"/>
</dbReference>
<dbReference type="SUPFAM" id="SSF55781">
    <property type="entry name" value="GAF domain-like"/>
    <property type="match status" value="1"/>
</dbReference>
<sequence>MNKDNEQRATVIDSLLKNKATNWQEVLSTVISAFDCTTGTIHFLDEKSGLLKVQAHQGIPPFLIPKLSEIPIGKGMAGIAAERREPVEMCNLQTDDSGVARPAAKETKVEGSIAAPMMLNGKLFGTLGIAKPVPYDFTEEEVSDLLTIGEKICKAISS</sequence>
<evidence type="ECO:0000259" key="1">
    <source>
        <dbReference type="Pfam" id="PF13185"/>
    </source>
</evidence>
<protein>
    <submittedName>
        <fullName evidence="2">GAF domain protein</fullName>
    </submittedName>
    <submittedName>
        <fullName evidence="3">GAF domain-containing protein</fullName>
    </submittedName>
</protein>